<evidence type="ECO:0008006" key="3">
    <source>
        <dbReference type="Google" id="ProtNLM"/>
    </source>
</evidence>
<dbReference type="KEGG" id="crie:AK829_10195"/>
<dbReference type="InterPro" id="IPR011664">
    <property type="entry name" value="Abi_system_AbiD/AbiF-like"/>
</dbReference>
<reference evidence="1 2" key="1">
    <citation type="submission" date="2015-08" db="EMBL/GenBank/DDBJ databases">
        <authorList>
            <person name="Babu N.S."/>
            <person name="Beckwith C.J."/>
            <person name="Beseler K.G."/>
            <person name="Brison A."/>
            <person name="Carone J.V."/>
            <person name="Caskin T.P."/>
            <person name="Diamond M."/>
            <person name="Durham M.E."/>
            <person name="Foxe J.M."/>
            <person name="Go M."/>
            <person name="Henderson B.A."/>
            <person name="Jones I.B."/>
            <person name="McGettigan J.A."/>
            <person name="Micheletti S.J."/>
            <person name="Nasrallah M.E."/>
            <person name="Ortiz D."/>
            <person name="Piller C.R."/>
            <person name="Privatt S.R."/>
            <person name="Schneider S.L."/>
            <person name="Sharp S."/>
            <person name="Smith T.C."/>
            <person name="Stanton J.D."/>
            <person name="Ullery H.E."/>
            <person name="Wilson R.J."/>
            <person name="Serrano M.G."/>
            <person name="Buck G."/>
            <person name="Lee V."/>
            <person name="Wang Y."/>
            <person name="Carvalho R."/>
            <person name="Voegtly L."/>
            <person name="Shi R."/>
            <person name="Duckworth R."/>
            <person name="Johnson A."/>
            <person name="Loviza R."/>
            <person name="Walstead R."/>
            <person name="Shah Z."/>
            <person name="Kiflezghi M."/>
            <person name="Wade K."/>
            <person name="Ball S.L."/>
            <person name="Bradley K.W."/>
            <person name="Asai D.J."/>
            <person name="Bowman C.A."/>
            <person name="Russell D.A."/>
            <person name="Pope W.H."/>
            <person name="Jacobs-Sera D."/>
            <person name="Hendrix R.W."/>
            <person name="Hatfull G.F."/>
        </authorList>
    </citation>
    <scope>NUCLEOTIDE SEQUENCE [LARGE SCALE GENOMIC DNA]</scope>
    <source>
        <strain evidence="1 2">PUDD_83A45</strain>
    </source>
</reference>
<evidence type="ECO:0000313" key="2">
    <source>
        <dbReference type="Proteomes" id="UP000060016"/>
    </source>
</evidence>
<proteinExistence type="predicted"/>
<dbReference type="AlphaFoldDB" id="A0A0K1RDC7"/>
<dbReference type="PATRIC" id="fig|156976.3.peg.2054"/>
<sequence length="387" mass="44600">MVDLYRFDELMRNKLIEGLEMIEVWLRSQLSNRLGFYHPFAHRIPVHLRKNVSIWTASQKVIKQSKHIEWIADYSREERRSQGDFVQHFRSKYGPHLPVWAATEIMTLGTICRLFDLLHEEDRALIAARAGIVNPDGKGDQATFSSWLNHFRYLRNVCAHYGRVWNKVFDTTLAAPKGAIDGLSDFKTLPHKLYKTIAAIRFIFTRVYPDSQWSDEMLELIEAYTHQSNIPMHAMGFPVDWRERPIWNGAVPPDLEACLLIDCVNQVECVTQARLLETVFPDRNEKGKKDFLRYLRDRKGIFLHEVGGTKYYPVFQFNEDLTGIDSNVGNVNEILITKFVGSTHGIQLVQDWWANGQSIPGLGVAPMKKVKESPELVFEAAQKLVAN</sequence>
<dbReference type="EMBL" id="CP012342">
    <property type="protein sequence ID" value="AKV59440.1"/>
    <property type="molecule type" value="Genomic_DNA"/>
</dbReference>
<keyword evidence="2" id="KW-1185">Reference proteome</keyword>
<evidence type="ECO:0000313" key="1">
    <source>
        <dbReference type="EMBL" id="AKV59440.1"/>
    </source>
</evidence>
<dbReference type="Proteomes" id="UP000060016">
    <property type="component" value="Chromosome"/>
</dbReference>
<name>A0A0K1RDC7_9CORY</name>
<dbReference type="Pfam" id="PF07751">
    <property type="entry name" value="Abi_2"/>
    <property type="match status" value="1"/>
</dbReference>
<organism evidence="1 2">
    <name type="scientific">Corynebacterium riegelii</name>
    <dbReference type="NCBI Taxonomy" id="156976"/>
    <lineage>
        <taxon>Bacteria</taxon>
        <taxon>Bacillati</taxon>
        <taxon>Actinomycetota</taxon>
        <taxon>Actinomycetes</taxon>
        <taxon>Mycobacteriales</taxon>
        <taxon>Corynebacteriaceae</taxon>
        <taxon>Corynebacterium</taxon>
    </lineage>
</organism>
<accession>A0A0K1RDC7</accession>
<gene>
    <name evidence="1" type="ORF">AK829_10195</name>
</gene>
<protein>
    <recommendedName>
        <fullName evidence="3">Abi family protein</fullName>
    </recommendedName>
</protein>
<dbReference type="STRING" id="156976.AK829_10195"/>